<protein>
    <recommendedName>
        <fullName evidence="5">GDSL esterase/lipase</fullName>
    </recommendedName>
</protein>
<dbReference type="PANTHER" id="PTHR45642:SF67">
    <property type="entry name" value="GDSL-LIKE LIPASE_ACYLHYDROLASE FAMILY PROTEIN, EXPRESSED"/>
    <property type="match status" value="1"/>
</dbReference>
<evidence type="ECO:0000313" key="3">
    <source>
        <dbReference type="EMBL" id="MED6215704.1"/>
    </source>
</evidence>
<dbReference type="Pfam" id="PF00657">
    <property type="entry name" value="Lipase_GDSL"/>
    <property type="match status" value="1"/>
</dbReference>
<dbReference type="InterPro" id="IPR001087">
    <property type="entry name" value="GDSL"/>
</dbReference>
<organism evidence="3 4">
    <name type="scientific">Stylosanthes scabra</name>
    <dbReference type="NCBI Taxonomy" id="79078"/>
    <lineage>
        <taxon>Eukaryota</taxon>
        <taxon>Viridiplantae</taxon>
        <taxon>Streptophyta</taxon>
        <taxon>Embryophyta</taxon>
        <taxon>Tracheophyta</taxon>
        <taxon>Spermatophyta</taxon>
        <taxon>Magnoliopsida</taxon>
        <taxon>eudicotyledons</taxon>
        <taxon>Gunneridae</taxon>
        <taxon>Pentapetalae</taxon>
        <taxon>rosids</taxon>
        <taxon>fabids</taxon>
        <taxon>Fabales</taxon>
        <taxon>Fabaceae</taxon>
        <taxon>Papilionoideae</taxon>
        <taxon>50 kb inversion clade</taxon>
        <taxon>dalbergioids sensu lato</taxon>
        <taxon>Dalbergieae</taxon>
        <taxon>Pterocarpus clade</taxon>
        <taxon>Stylosanthes</taxon>
    </lineage>
</organism>
<dbReference type="InterPro" id="IPR050592">
    <property type="entry name" value="GDSL_lipolytic_enzyme"/>
</dbReference>
<evidence type="ECO:0000313" key="4">
    <source>
        <dbReference type="Proteomes" id="UP001341840"/>
    </source>
</evidence>
<accession>A0ABU6YZN6</accession>
<keyword evidence="4" id="KW-1185">Reference proteome</keyword>
<evidence type="ECO:0000256" key="2">
    <source>
        <dbReference type="SAM" id="SignalP"/>
    </source>
</evidence>
<name>A0ABU6YZN6_9FABA</name>
<reference evidence="3 4" key="1">
    <citation type="journal article" date="2023" name="Plants (Basel)">
        <title>Bridging the Gap: Combining Genomics and Transcriptomics Approaches to Understand Stylosanthes scabra, an Orphan Legume from the Brazilian Caatinga.</title>
        <authorList>
            <person name="Ferreira-Neto J.R.C."/>
            <person name="da Silva M.D."/>
            <person name="Binneck E."/>
            <person name="de Melo N.F."/>
            <person name="da Silva R.H."/>
            <person name="de Melo A.L.T.M."/>
            <person name="Pandolfi V."/>
            <person name="Bustamante F.O."/>
            <person name="Brasileiro-Vidal A.C."/>
            <person name="Benko-Iseppon A.M."/>
        </authorList>
    </citation>
    <scope>NUCLEOTIDE SEQUENCE [LARGE SCALE GENOMIC DNA]</scope>
    <source>
        <tissue evidence="3">Leaves</tissue>
    </source>
</reference>
<keyword evidence="2" id="KW-0732">Signal</keyword>
<sequence length="135" mass="14721">MVPVGCLPLVITLLGFGNNQCIASVNHLATALNQRLIVTSELLNNTLPGLRLLLLDIYTPYFDIITRPAIYGFSESRRACCGTGVYEASIICNLNSVETCSNASKYVFWDATHPSQDASKIIAINLFEQGKSLIP</sequence>
<feature type="chain" id="PRO_5045883963" description="GDSL esterase/lipase" evidence="2">
    <location>
        <begin position="24"/>
        <end position="135"/>
    </location>
</feature>
<dbReference type="EMBL" id="JASCZI010271862">
    <property type="protein sequence ID" value="MED6215704.1"/>
    <property type="molecule type" value="Genomic_DNA"/>
</dbReference>
<dbReference type="InterPro" id="IPR036514">
    <property type="entry name" value="SGNH_hydro_sf"/>
</dbReference>
<comment type="similarity">
    <text evidence="1">Belongs to the 'GDSL' lipolytic enzyme family.</text>
</comment>
<comment type="caution">
    <text evidence="3">The sequence shown here is derived from an EMBL/GenBank/DDBJ whole genome shotgun (WGS) entry which is preliminary data.</text>
</comment>
<dbReference type="Gene3D" id="3.40.50.1110">
    <property type="entry name" value="SGNH hydrolase"/>
    <property type="match status" value="1"/>
</dbReference>
<feature type="signal peptide" evidence="2">
    <location>
        <begin position="1"/>
        <end position="23"/>
    </location>
</feature>
<evidence type="ECO:0000256" key="1">
    <source>
        <dbReference type="ARBA" id="ARBA00008668"/>
    </source>
</evidence>
<dbReference type="Proteomes" id="UP001341840">
    <property type="component" value="Unassembled WGS sequence"/>
</dbReference>
<gene>
    <name evidence="3" type="ORF">PIB30_000710</name>
</gene>
<proteinExistence type="inferred from homology"/>
<dbReference type="PANTHER" id="PTHR45642">
    <property type="entry name" value="GDSL ESTERASE/LIPASE EXL3"/>
    <property type="match status" value="1"/>
</dbReference>
<evidence type="ECO:0008006" key="5">
    <source>
        <dbReference type="Google" id="ProtNLM"/>
    </source>
</evidence>